<reference evidence="2" key="1">
    <citation type="submission" date="2019-08" db="EMBL/GenBank/DDBJ databases">
        <authorList>
            <person name="Kucharzyk K."/>
            <person name="Murdoch R.W."/>
            <person name="Higgins S."/>
            <person name="Loffler F."/>
        </authorList>
    </citation>
    <scope>NUCLEOTIDE SEQUENCE</scope>
</reference>
<comment type="caution">
    <text evidence="2">The sequence shown here is derived from an EMBL/GenBank/DDBJ whole genome shotgun (WGS) entry which is preliminary data.</text>
</comment>
<gene>
    <name evidence="2" type="ORF">SDC9_198077</name>
</gene>
<organism evidence="2">
    <name type="scientific">bioreactor metagenome</name>
    <dbReference type="NCBI Taxonomy" id="1076179"/>
    <lineage>
        <taxon>unclassified sequences</taxon>
        <taxon>metagenomes</taxon>
        <taxon>ecological metagenomes</taxon>
    </lineage>
</organism>
<name>A0A645IH60_9ZZZZ</name>
<dbReference type="InterPro" id="IPR019301">
    <property type="entry name" value="Flagellar_prot_FlgJ_N"/>
</dbReference>
<feature type="domain" description="Flagellar protein FlgJ N-terminal" evidence="1">
    <location>
        <begin position="12"/>
        <end position="59"/>
    </location>
</feature>
<accession>A0A645IH60</accession>
<dbReference type="EMBL" id="VSSQ01114642">
    <property type="protein sequence ID" value="MPN50450.1"/>
    <property type="molecule type" value="Genomic_DNA"/>
</dbReference>
<sequence length="73" mass="7868">MEAVFLNLLLSKMRDTVPESSLTGNSSNEKTMRSLLDSEMTKNMAQAGGIGLADMIYRQLSVTAGSANKSQAR</sequence>
<dbReference type="AlphaFoldDB" id="A0A645IH60"/>
<dbReference type="Pfam" id="PF10135">
    <property type="entry name" value="Rod-binding"/>
    <property type="match status" value="1"/>
</dbReference>
<proteinExistence type="predicted"/>
<evidence type="ECO:0000259" key="1">
    <source>
        <dbReference type="Pfam" id="PF10135"/>
    </source>
</evidence>
<protein>
    <recommendedName>
        <fullName evidence="1">Flagellar protein FlgJ N-terminal domain-containing protein</fullName>
    </recommendedName>
</protein>
<evidence type="ECO:0000313" key="2">
    <source>
        <dbReference type="EMBL" id="MPN50450.1"/>
    </source>
</evidence>